<keyword evidence="7" id="KW-1185">Reference proteome</keyword>
<gene>
    <name evidence="6" type="ORF">WDU93_13880</name>
</gene>
<accession>A0ABU8LN88</accession>
<dbReference type="InterPro" id="IPR002052">
    <property type="entry name" value="DNA_methylase_N6_adenine_CS"/>
</dbReference>
<comment type="similarity">
    <text evidence="1 4">Belongs to the N(4)/N(6)-methyltransferase family.</text>
</comment>
<reference evidence="6 7" key="1">
    <citation type="submission" date="2024-02" db="EMBL/GenBank/DDBJ databases">
        <authorList>
            <person name="Saticioglu I.B."/>
        </authorList>
    </citation>
    <scope>NUCLEOTIDE SEQUENCE [LARGE SCALE GENOMIC DNA]</scope>
    <source>
        <strain evidence="6 7">Mu-43</strain>
    </source>
</reference>
<sequence length="364" mass="39052">MPHEVPHAYGSGDLPVEIDRDGAVIFGGDAVGVLPRLAAGVADALVTDPPYGLEFNGHAWDGAAGFAESLPDVDLSTMTGPEVFEAWCAAWARGALHALKPGAHLAAFGGTRTWHRMVRGIEDAGFEVRDQIAWLYSSGMPKSMDLAYALDKRNGVLRPDRVVQESEREGVLGTTRRVVQQGAPVSEDAKQWAGWGTGLRPSFEPIIIARKPVPGTVVDSVLTHGTGALHIDAARFGEGRWPANVALDGAQAEALDLLTGSWRGTPASSRFPIFRYEHKAPGTERPRAFGVSHSTVKPLSLMRWLVRLLTPRGGLVLEPFAGSGATVEAALEEGMRVVAIEKDPSFVPLIASRIDRVAMRHTDP</sequence>
<evidence type="ECO:0000256" key="4">
    <source>
        <dbReference type="RuleBase" id="RU362026"/>
    </source>
</evidence>
<dbReference type="Gene3D" id="3.40.50.150">
    <property type="entry name" value="Vaccinia Virus protein VP39"/>
    <property type="match status" value="1"/>
</dbReference>
<comment type="caution">
    <text evidence="6">The sequence shown here is derived from an EMBL/GenBank/DDBJ whole genome shotgun (WGS) entry which is preliminary data.</text>
</comment>
<dbReference type="Pfam" id="PF01555">
    <property type="entry name" value="N6_N4_Mtase"/>
    <property type="match status" value="1"/>
</dbReference>
<evidence type="ECO:0000259" key="5">
    <source>
        <dbReference type="Pfam" id="PF01555"/>
    </source>
</evidence>
<dbReference type="InterPro" id="IPR029063">
    <property type="entry name" value="SAM-dependent_MTases_sf"/>
</dbReference>
<proteinExistence type="inferred from homology"/>
<dbReference type="EC" id="2.1.1.-" evidence="4"/>
<name>A0ABU8LN88_9MICO</name>
<dbReference type="PRINTS" id="PR00508">
    <property type="entry name" value="S21N4MTFRASE"/>
</dbReference>
<dbReference type="InterPro" id="IPR002941">
    <property type="entry name" value="DNA_methylase_N4/N6"/>
</dbReference>
<keyword evidence="3 6" id="KW-0808">Transferase</keyword>
<dbReference type="InterPro" id="IPR001091">
    <property type="entry name" value="RM_Methyltransferase"/>
</dbReference>
<feature type="domain" description="DNA methylase N-4/N-6" evidence="5">
    <location>
        <begin position="43"/>
        <end position="350"/>
    </location>
</feature>
<dbReference type="SUPFAM" id="SSF53335">
    <property type="entry name" value="S-adenosyl-L-methionine-dependent methyltransferases"/>
    <property type="match status" value="1"/>
</dbReference>
<dbReference type="RefSeq" id="WP_337321669.1">
    <property type="nucleotide sequence ID" value="NZ_JBBDGN010000017.1"/>
</dbReference>
<dbReference type="EMBL" id="JBBDGN010000017">
    <property type="protein sequence ID" value="MEJ1092773.1"/>
    <property type="molecule type" value="Genomic_DNA"/>
</dbReference>
<evidence type="ECO:0000256" key="2">
    <source>
        <dbReference type="ARBA" id="ARBA00022603"/>
    </source>
</evidence>
<evidence type="ECO:0000256" key="1">
    <source>
        <dbReference type="ARBA" id="ARBA00006594"/>
    </source>
</evidence>
<organism evidence="6 7">
    <name type="scientific">Microbacterium istanbulense</name>
    <dbReference type="NCBI Taxonomy" id="3122049"/>
    <lineage>
        <taxon>Bacteria</taxon>
        <taxon>Bacillati</taxon>
        <taxon>Actinomycetota</taxon>
        <taxon>Actinomycetes</taxon>
        <taxon>Micrococcales</taxon>
        <taxon>Microbacteriaceae</taxon>
        <taxon>Microbacterium</taxon>
    </lineage>
</organism>
<dbReference type="GO" id="GO:0008168">
    <property type="term" value="F:methyltransferase activity"/>
    <property type="evidence" value="ECO:0007669"/>
    <property type="project" value="UniProtKB-KW"/>
</dbReference>
<dbReference type="Proteomes" id="UP001366085">
    <property type="component" value="Unassembled WGS sequence"/>
</dbReference>
<evidence type="ECO:0000256" key="3">
    <source>
        <dbReference type="ARBA" id="ARBA00022679"/>
    </source>
</evidence>
<dbReference type="GO" id="GO:0032259">
    <property type="term" value="P:methylation"/>
    <property type="evidence" value="ECO:0007669"/>
    <property type="project" value="UniProtKB-KW"/>
</dbReference>
<dbReference type="PROSITE" id="PS00092">
    <property type="entry name" value="N6_MTASE"/>
    <property type="match status" value="1"/>
</dbReference>
<keyword evidence="2 6" id="KW-0489">Methyltransferase</keyword>
<evidence type="ECO:0000313" key="6">
    <source>
        <dbReference type="EMBL" id="MEJ1092773.1"/>
    </source>
</evidence>
<evidence type="ECO:0000313" key="7">
    <source>
        <dbReference type="Proteomes" id="UP001366085"/>
    </source>
</evidence>
<protein>
    <recommendedName>
        <fullName evidence="4">Methyltransferase</fullName>
        <ecNumber evidence="4">2.1.1.-</ecNumber>
    </recommendedName>
</protein>